<dbReference type="Proteomes" id="UP000006729">
    <property type="component" value="Chromosome 17"/>
</dbReference>
<accession>B9N8Q1</accession>
<dbReference type="STRING" id="3694.B9N8Q1"/>
<evidence type="ECO:0000259" key="3">
    <source>
        <dbReference type="Pfam" id="PF08263"/>
    </source>
</evidence>
<keyword evidence="5" id="KW-1185">Reference proteome</keyword>
<gene>
    <name evidence="4" type="ORF">POPTR_017G004200</name>
</gene>
<sequence>MATSQNRATEPDVYCLKSIKDSLEDPYNHFSSWDFADQTEGFICRFAGVECWHPDENRVLKLALSNMGILKKIMLMRFRAYS</sequence>
<dbReference type="AlphaFoldDB" id="B9N8Q1"/>
<dbReference type="Gene3D" id="3.80.10.10">
    <property type="entry name" value="Ribonuclease Inhibitor"/>
    <property type="match status" value="1"/>
</dbReference>
<dbReference type="InterPro" id="IPR032675">
    <property type="entry name" value="LRR_dom_sf"/>
</dbReference>
<feature type="domain" description="Leucine-rich repeat-containing N-terminal plant-type" evidence="3">
    <location>
        <begin position="11"/>
        <end position="52"/>
    </location>
</feature>
<dbReference type="HOGENOM" id="CLU_2562646_0_0_1"/>
<evidence type="ECO:0000313" key="4">
    <source>
        <dbReference type="EMBL" id="PNS94595.1"/>
    </source>
</evidence>
<evidence type="ECO:0000256" key="2">
    <source>
        <dbReference type="ARBA" id="ARBA00022737"/>
    </source>
</evidence>
<evidence type="ECO:0000256" key="1">
    <source>
        <dbReference type="ARBA" id="ARBA00022614"/>
    </source>
</evidence>
<evidence type="ECO:0000313" key="5">
    <source>
        <dbReference type="Proteomes" id="UP000006729"/>
    </source>
</evidence>
<dbReference type="InParanoid" id="B9N8Q1"/>
<keyword evidence="1" id="KW-0433">Leucine-rich repeat</keyword>
<protein>
    <recommendedName>
        <fullName evidence="3">Leucine-rich repeat-containing N-terminal plant-type domain-containing protein</fullName>
    </recommendedName>
</protein>
<proteinExistence type="predicted"/>
<dbReference type="Pfam" id="PF08263">
    <property type="entry name" value="LRRNT_2"/>
    <property type="match status" value="1"/>
</dbReference>
<dbReference type="InterPro" id="IPR013210">
    <property type="entry name" value="LRR_N_plant-typ"/>
</dbReference>
<keyword evidence="2" id="KW-0677">Repeat</keyword>
<organism evidence="4 5">
    <name type="scientific">Populus trichocarpa</name>
    <name type="common">Western balsam poplar</name>
    <name type="synonym">Populus balsamifera subsp. trichocarpa</name>
    <dbReference type="NCBI Taxonomy" id="3694"/>
    <lineage>
        <taxon>Eukaryota</taxon>
        <taxon>Viridiplantae</taxon>
        <taxon>Streptophyta</taxon>
        <taxon>Embryophyta</taxon>
        <taxon>Tracheophyta</taxon>
        <taxon>Spermatophyta</taxon>
        <taxon>Magnoliopsida</taxon>
        <taxon>eudicotyledons</taxon>
        <taxon>Gunneridae</taxon>
        <taxon>Pentapetalae</taxon>
        <taxon>rosids</taxon>
        <taxon>fabids</taxon>
        <taxon>Malpighiales</taxon>
        <taxon>Salicaceae</taxon>
        <taxon>Saliceae</taxon>
        <taxon>Populus</taxon>
    </lineage>
</organism>
<dbReference type="EMBL" id="CM009306">
    <property type="protein sequence ID" value="PNS94595.1"/>
    <property type="molecule type" value="Genomic_DNA"/>
</dbReference>
<reference evidence="4 5" key="1">
    <citation type="journal article" date="2006" name="Science">
        <title>The genome of black cottonwood, Populus trichocarpa (Torr. &amp; Gray).</title>
        <authorList>
            <person name="Tuskan G.A."/>
            <person name="Difazio S."/>
            <person name="Jansson S."/>
            <person name="Bohlmann J."/>
            <person name="Grigoriev I."/>
            <person name="Hellsten U."/>
            <person name="Putnam N."/>
            <person name="Ralph S."/>
            <person name="Rombauts S."/>
            <person name="Salamov A."/>
            <person name="Schein J."/>
            <person name="Sterck L."/>
            <person name="Aerts A."/>
            <person name="Bhalerao R.R."/>
            <person name="Bhalerao R.P."/>
            <person name="Blaudez D."/>
            <person name="Boerjan W."/>
            <person name="Brun A."/>
            <person name="Brunner A."/>
            <person name="Busov V."/>
            <person name="Campbell M."/>
            <person name="Carlson J."/>
            <person name="Chalot M."/>
            <person name="Chapman J."/>
            <person name="Chen G.L."/>
            <person name="Cooper D."/>
            <person name="Coutinho P.M."/>
            <person name="Couturier J."/>
            <person name="Covert S."/>
            <person name="Cronk Q."/>
            <person name="Cunningham R."/>
            <person name="Davis J."/>
            <person name="Degroeve S."/>
            <person name="Dejardin A."/>
            <person name="Depamphilis C."/>
            <person name="Detter J."/>
            <person name="Dirks B."/>
            <person name="Dubchak I."/>
            <person name="Duplessis S."/>
            <person name="Ehlting J."/>
            <person name="Ellis B."/>
            <person name="Gendler K."/>
            <person name="Goodstein D."/>
            <person name="Gribskov M."/>
            <person name="Grimwood J."/>
            <person name="Groover A."/>
            <person name="Gunter L."/>
            <person name="Hamberger B."/>
            <person name="Heinze B."/>
            <person name="Helariutta Y."/>
            <person name="Henrissat B."/>
            <person name="Holligan D."/>
            <person name="Holt R."/>
            <person name="Huang W."/>
            <person name="Islam-Faridi N."/>
            <person name="Jones S."/>
            <person name="Jones-Rhoades M."/>
            <person name="Jorgensen R."/>
            <person name="Joshi C."/>
            <person name="Kangasjarvi J."/>
            <person name="Karlsson J."/>
            <person name="Kelleher C."/>
            <person name="Kirkpatrick R."/>
            <person name="Kirst M."/>
            <person name="Kohler A."/>
            <person name="Kalluri U."/>
            <person name="Larimer F."/>
            <person name="Leebens-Mack J."/>
            <person name="Leple J.C."/>
            <person name="Locascio P."/>
            <person name="Lou Y."/>
            <person name="Lucas S."/>
            <person name="Martin F."/>
            <person name="Montanini B."/>
            <person name="Napoli C."/>
            <person name="Nelson D.R."/>
            <person name="Nelson C."/>
            <person name="Nieminen K."/>
            <person name="Nilsson O."/>
            <person name="Pereda V."/>
            <person name="Peter G."/>
            <person name="Philippe R."/>
            <person name="Pilate G."/>
            <person name="Poliakov A."/>
            <person name="Razumovskaya J."/>
            <person name="Richardson P."/>
            <person name="Rinaldi C."/>
            <person name="Ritland K."/>
            <person name="Rouze P."/>
            <person name="Ryaboy D."/>
            <person name="Schmutz J."/>
            <person name="Schrader J."/>
            <person name="Segerman B."/>
            <person name="Shin H."/>
            <person name="Siddiqui A."/>
            <person name="Sterky F."/>
            <person name="Terry A."/>
            <person name="Tsai C.J."/>
            <person name="Uberbacher E."/>
            <person name="Unneberg P."/>
            <person name="Vahala J."/>
            <person name="Wall K."/>
            <person name="Wessler S."/>
            <person name="Yang G."/>
            <person name="Yin T."/>
            <person name="Douglas C."/>
            <person name="Marra M."/>
            <person name="Sandberg G."/>
            <person name="Van de Peer Y."/>
            <person name="Rokhsar D."/>
        </authorList>
    </citation>
    <scope>NUCLEOTIDE SEQUENCE [LARGE SCALE GENOMIC DNA]</scope>
    <source>
        <strain evidence="5">cv. Nisqually</strain>
    </source>
</reference>
<name>B9N8Q1_POPTR</name>